<dbReference type="InterPro" id="IPR001128">
    <property type="entry name" value="Cyt_P450"/>
</dbReference>
<dbReference type="CDD" id="cd11035">
    <property type="entry name" value="P450cam-like"/>
    <property type="match status" value="1"/>
</dbReference>
<dbReference type="EMBL" id="CP013264">
    <property type="protein sequence ID" value="ALR20583.1"/>
    <property type="molecule type" value="Genomic_DNA"/>
</dbReference>
<evidence type="ECO:0000256" key="1">
    <source>
        <dbReference type="ARBA" id="ARBA00010617"/>
    </source>
</evidence>
<dbReference type="AlphaFoldDB" id="A0A0S3EYQ9"/>
<dbReference type="PRINTS" id="PR00359">
    <property type="entry name" value="BP450"/>
</dbReference>
<organism evidence="2 3">
    <name type="scientific">Sphingobium baderi</name>
    <dbReference type="NCBI Taxonomy" id="1332080"/>
    <lineage>
        <taxon>Bacteria</taxon>
        <taxon>Pseudomonadati</taxon>
        <taxon>Pseudomonadota</taxon>
        <taxon>Alphaproteobacteria</taxon>
        <taxon>Sphingomonadales</taxon>
        <taxon>Sphingomonadaceae</taxon>
        <taxon>Sphingobium</taxon>
    </lineage>
</organism>
<dbReference type="Pfam" id="PF00067">
    <property type="entry name" value="p450"/>
    <property type="match status" value="2"/>
</dbReference>
<protein>
    <submittedName>
        <fullName evidence="2">Cytochrome</fullName>
    </submittedName>
</protein>
<dbReference type="PANTHER" id="PTHR46696:SF6">
    <property type="entry name" value="P450, PUTATIVE (EUROFUNG)-RELATED"/>
    <property type="match status" value="1"/>
</dbReference>
<dbReference type="GO" id="GO:0016705">
    <property type="term" value="F:oxidoreductase activity, acting on paired donors, with incorporation or reduction of molecular oxygen"/>
    <property type="evidence" value="ECO:0007669"/>
    <property type="project" value="InterPro"/>
</dbReference>
<evidence type="ECO:0000313" key="3">
    <source>
        <dbReference type="Proteomes" id="UP000056968"/>
    </source>
</evidence>
<gene>
    <name evidence="2" type="ORF">ATN00_09965</name>
</gene>
<dbReference type="KEGG" id="sbd:ATN00_09965"/>
<dbReference type="GO" id="GO:0004497">
    <property type="term" value="F:monooxygenase activity"/>
    <property type="evidence" value="ECO:0007669"/>
    <property type="project" value="InterPro"/>
</dbReference>
<dbReference type="GO" id="GO:0005506">
    <property type="term" value="F:iron ion binding"/>
    <property type="evidence" value="ECO:0007669"/>
    <property type="project" value="InterPro"/>
</dbReference>
<dbReference type="STRING" id="1332080.ATN00_09965"/>
<dbReference type="GO" id="GO:0020037">
    <property type="term" value="F:heme binding"/>
    <property type="evidence" value="ECO:0007669"/>
    <property type="project" value="InterPro"/>
</dbReference>
<dbReference type="Gene3D" id="1.10.630.10">
    <property type="entry name" value="Cytochrome P450"/>
    <property type="match status" value="1"/>
</dbReference>
<dbReference type="InterPro" id="IPR002397">
    <property type="entry name" value="Cyt_P450_B"/>
</dbReference>
<keyword evidence="3" id="KW-1185">Reference proteome</keyword>
<sequence>MSIDVSDHIPAHVPADKAISLRLFDRVVVPECPQETIIPEIHATLGPITWVTNIFMAHQGGWLLTRMEDIQAILRDGENFTKRGMGKFAQSIGEDWLVIPTETDPPAHAQYREALNPYFAPQRMAAMRDNLRERAATLINGFKERGHCDFVHEFSEKFPIYIVLDLLGLPQERMGEFLQWEKEILHTRTMEERASGVRKVQAYLKEQIADRRANPQDDYISRIFDYEIDGRKWNDDEIFGHCFNLFIGGLDTVTSMLGNIFTFLARYPDRQAELRANPGKIVLAVEEFFRAFAPVSVFRIAAREMELHGQKIMPGDYVAISTPVAGRDPDFYDDPGEIRFDRRGQHISLGYGIHKCLGMHLARLELQTALEEFLKEIPPFRIKDGFEVGYFVGNILHVPEVHLQWD</sequence>
<dbReference type="SUPFAM" id="SSF48264">
    <property type="entry name" value="Cytochrome P450"/>
    <property type="match status" value="1"/>
</dbReference>
<comment type="similarity">
    <text evidence="1">Belongs to the cytochrome P450 family.</text>
</comment>
<accession>A0A0S3EYQ9</accession>
<name>A0A0S3EYQ9_9SPHN</name>
<dbReference type="InterPro" id="IPR036396">
    <property type="entry name" value="Cyt_P450_sf"/>
</dbReference>
<evidence type="ECO:0000313" key="2">
    <source>
        <dbReference type="EMBL" id="ALR20583.1"/>
    </source>
</evidence>
<reference evidence="2 3" key="1">
    <citation type="submission" date="2015-11" db="EMBL/GenBank/DDBJ databases">
        <title>A Two-component Flavoprotein Monooxygenase System MeaXY Responsible for para-Hydroxylation of 2-Methyl-6-ethylaniline and 2,6-Diethylaniline in Sphingobium baderi DE-13.</title>
        <authorList>
            <person name="Cheng M."/>
            <person name="Meng Q."/>
            <person name="Yang Y."/>
            <person name="Chu C."/>
            <person name="Yan X."/>
            <person name="He J."/>
            <person name="Li S."/>
        </authorList>
    </citation>
    <scope>NUCLEOTIDE SEQUENCE [LARGE SCALE GENOMIC DNA]</scope>
    <source>
        <strain evidence="2 3">DE-13</strain>
    </source>
</reference>
<proteinExistence type="inferred from homology"/>
<dbReference type="RefSeq" id="WP_062064330.1">
    <property type="nucleotide sequence ID" value="NZ_CP013264.1"/>
</dbReference>
<dbReference type="Proteomes" id="UP000056968">
    <property type="component" value="Chromosome"/>
</dbReference>
<dbReference type="OrthoDB" id="5522954at2"/>
<dbReference type="PANTHER" id="PTHR46696">
    <property type="entry name" value="P450, PUTATIVE (EUROFUNG)-RELATED"/>
    <property type="match status" value="1"/>
</dbReference>